<feature type="compositionally biased region" description="Polar residues" evidence="1">
    <location>
        <begin position="485"/>
        <end position="494"/>
    </location>
</feature>
<evidence type="ECO:0000256" key="1">
    <source>
        <dbReference type="SAM" id="MobiDB-lite"/>
    </source>
</evidence>
<name>A0A0R3TCN2_RODNA</name>
<proteinExistence type="predicted"/>
<protein>
    <submittedName>
        <fullName evidence="4">Unc-13 homolog C</fullName>
    </submittedName>
</protein>
<evidence type="ECO:0000313" key="3">
    <source>
        <dbReference type="Proteomes" id="UP000278807"/>
    </source>
</evidence>
<dbReference type="STRING" id="102285.A0A0R3TCN2"/>
<feature type="compositionally biased region" description="Basic and acidic residues" evidence="1">
    <location>
        <begin position="506"/>
        <end position="518"/>
    </location>
</feature>
<gene>
    <name evidence="2" type="ORF">HNAJ_LOCUS4819</name>
</gene>
<dbReference type="OrthoDB" id="6276841at2759"/>
<evidence type="ECO:0000313" key="2">
    <source>
        <dbReference type="EMBL" id="VDO00679.1"/>
    </source>
</evidence>
<reference evidence="4" key="1">
    <citation type="submission" date="2017-02" db="UniProtKB">
        <authorList>
            <consortium name="WormBaseParasite"/>
        </authorList>
    </citation>
    <scope>IDENTIFICATION</scope>
</reference>
<dbReference type="Proteomes" id="UP000278807">
    <property type="component" value="Unassembled WGS sequence"/>
</dbReference>
<dbReference type="WBParaSite" id="HNAJ_0000482101-mRNA-1">
    <property type="protein sequence ID" value="HNAJ_0000482101-mRNA-1"/>
    <property type="gene ID" value="HNAJ_0000482101"/>
</dbReference>
<dbReference type="AlphaFoldDB" id="A0A0R3TCN2"/>
<feature type="region of interest" description="Disordered" evidence="1">
    <location>
        <begin position="544"/>
        <end position="576"/>
    </location>
</feature>
<organism evidence="4">
    <name type="scientific">Rodentolepis nana</name>
    <name type="common">Dwarf tapeworm</name>
    <name type="synonym">Hymenolepis nana</name>
    <dbReference type="NCBI Taxonomy" id="102285"/>
    <lineage>
        <taxon>Eukaryota</taxon>
        <taxon>Metazoa</taxon>
        <taxon>Spiralia</taxon>
        <taxon>Lophotrochozoa</taxon>
        <taxon>Platyhelminthes</taxon>
        <taxon>Cestoda</taxon>
        <taxon>Eucestoda</taxon>
        <taxon>Cyclophyllidea</taxon>
        <taxon>Hymenolepididae</taxon>
        <taxon>Rodentolepis</taxon>
    </lineage>
</organism>
<evidence type="ECO:0000313" key="4">
    <source>
        <dbReference type="WBParaSite" id="HNAJ_0000482101-mRNA-1"/>
    </source>
</evidence>
<reference evidence="2 3" key="2">
    <citation type="submission" date="2018-11" db="EMBL/GenBank/DDBJ databases">
        <authorList>
            <consortium name="Pathogen Informatics"/>
        </authorList>
    </citation>
    <scope>NUCLEOTIDE SEQUENCE [LARGE SCALE GENOMIC DNA]</scope>
</reference>
<feature type="compositionally biased region" description="Basic residues" evidence="1">
    <location>
        <begin position="463"/>
        <end position="473"/>
    </location>
</feature>
<sequence length="807" mass="91738">MKDTYSKILITDLTAYQGQIGSEHYFSSQFHPENNIWLPTGADLSNNQEEHIMESSDCHEQSLKETQTRIENNIETLDYLRGISCLERDFVFYLEIENIERKLDEIDSHLDGLVTVQTPSEQNVNALTSDIHQILESLVQAFSSWQKLSQRVQLVSPLHRRMPLSRGLHSGVLLTSITLPLSSGKPGKLLHSGTRIQVRANPPADLLHREWFLVDRDGLVVASIPAAFVWLESPEHSPERPLNTDYTLKSERSLRRSRSVPTNVNNLEIIEDLRKQIFRMWQKACSKYDQILREMSISFLKDSEEDSKESLNAEEIARVDKALQKISELVGIVEYKDEDGTEKLIELLDEAKAKRFDQGEKSKCLNVDVKSADALVGAIDVFEEMVGCYQRNATIKTPDVVISKDEIEKDLLDITERVYVSPKISLESIRLQSSQPTIYAEPENVVVSKKKFSKTPDFPKSPKMSRHKLRHRSLTLETKDDNLSCPHSPTSSFENLHHSVSLVSRHSKEEEAVEKPTPEGRSLSRGRKRDRFYNILPFLLRRHPHSKKKKSSKFSDDGESGFSDNDTSHTYSRGSQKITQLPVESLSLGRVSYIKNSDVIKPKRTPLSYSTFAMGDSTDGNTTPFEDSTLKRDHSKKVRTVLYSTACQNGVCGKSEITEIQSPIYEEQIVPKVGKKMQVGRSYTAEQPPETAEIEAREDEITRIESNHVYANIDTGRIYPIRQSTPENPVYDIGVQADLPNRLRGLRCRLEFERPGVELGDKDQVSCEAFKGAFDNLNIENVETEQDFKTLSFRVAFNNRSSRSSTL</sequence>
<keyword evidence="3" id="KW-1185">Reference proteome</keyword>
<feature type="region of interest" description="Disordered" evidence="1">
    <location>
        <begin position="453"/>
        <end position="527"/>
    </location>
</feature>
<accession>A0A0R3TCN2</accession>
<dbReference type="EMBL" id="UZAE01003686">
    <property type="protein sequence ID" value="VDO00679.1"/>
    <property type="molecule type" value="Genomic_DNA"/>
</dbReference>